<organism evidence="1">
    <name type="scientific">marine sediment metagenome</name>
    <dbReference type="NCBI Taxonomy" id="412755"/>
    <lineage>
        <taxon>unclassified sequences</taxon>
        <taxon>metagenomes</taxon>
        <taxon>ecological metagenomes</taxon>
    </lineage>
</organism>
<reference evidence="1" key="1">
    <citation type="journal article" date="2015" name="Nature">
        <title>Complex archaea that bridge the gap between prokaryotes and eukaryotes.</title>
        <authorList>
            <person name="Spang A."/>
            <person name="Saw J.H."/>
            <person name="Jorgensen S.L."/>
            <person name="Zaremba-Niedzwiedzka K."/>
            <person name="Martijn J."/>
            <person name="Lind A.E."/>
            <person name="van Eijk R."/>
            <person name="Schleper C."/>
            <person name="Guy L."/>
            <person name="Ettema T.J."/>
        </authorList>
    </citation>
    <scope>NUCLEOTIDE SEQUENCE</scope>
</reference>
<gene>
    <name evidence="1" type="ORF">LCGC14_0062000</name>
</gene>
<protein>
    <submittedName>
        <fullName evidence="1">Uncharacterized protein</fullName>
    </submittedName>
</protein>
<dbReference type="EMBL" id="LAZR01000014">
    <property type="protein sequence ID" value="KKO07014.1"/>
    <property type="molecule type" value="Genomic_DNA"/>
</dbReference>
<comment type="caution">
    <text evidence="1">The sequence shown here is derived from an EMBL/GenBank/DDBJ whole genome shotgun (WGS) entry which is preliminary data.</text>
</comment>
<name>A0A0F9YQL0_9ZZZZ</name>
<proteinExistence type="predicted"/>
<dbReference type="AlphaFoldDB" id="A0A0F9YQL0"/>
<accession>A0A0F9YQL0</accession>
<evidence type="ECO:0000313" key="1">
    <source>
        <dbReference type="EMBL" id="KKO07014.1"/>
    </source>
</evidence>
<sequence length="40" mass="4563">MKTRLPVMFMLPILSGPIRAAENVILITIGCLRWQELYCA</sequence>